<proteinExistence type="predicted"/>
<dbReference type="InterPro" id="IPR007685">
    <property type="entry name" value="RelA_SpoT"/>
</dbReference>
<evidence type="ECO:0000313" key="3">
    <source>
        <dbReference type="Proteomes" id="UP001055105"/>
    </source>
</evidence>
<feature type="domain" description="RelA/SpoT" evidence="1">
    <location>
        <begin position="32"/>
        <end position="166"/>
    </location>
</feature>
<dbReference type="Pfam" id="PF04607">
    <property type="entry name" value="RelA_SpoT"/>
    <property type="match status" value="1"/>
</dbReference>
<organism evidence="2 3">
    <name type="scientific">Alistipes finegoldii</name>
    <dbReference type="NCBI Taxonomy" id="214856"/>
    <lineage>
        <taxon>Bacteria</taxon>
        <taxon>Pseudomonadati</taxon>
        <taxon>Bacteroidota</taxon>
        <taxon>Bacteroidia</taxon>
        <taxon>Bacteroidales</taxon>
        <taxon>Rikenellaceae</taxon>
        <taxon>Alistipes</taxon>
    </lineage>
</organism>
<gene>
    <name evidence="2" type="ORF">CE91St16_15910</name>
</gene>
<dbReference type="AlphaFoldDB" id="A0AA37P3V7"/>
<dbReference type="Gene3D" id="3.30.460.10">
    <property type="entry name" value="Beta Polymerase, domain 2"/>
    <property type="match status" value="1"/>
</dbReference>
<dbReference type="GO" id="GO:0015969">
    <property type="term" value="P:guanosine tetraphosphate metabolic process"/>
    <property type="evidence" value="ECO:0007669"/>
    <property type="project" value="InterPro"/>
</dbReference>
<evidence type="ECO:0000259" key="1">
    <source>
        <dbReference type="SMART" id="SM00954"/>
    </source>
</evidence>
<dbReference type="EMBL" id="BQOL01000001">
    <property type="protein sequence ID" value="GKI18683.1"/>
    <property type="molecule type" value="Genomic_DNA"/>
</dbReference>
<dbReference type="Proteomes" id="UP001055105">
    <property type="component" value="Unassembled WGS sequence"/>
</dbReference>
<dbReference type="RefSeq" id="WP_244076379.1">
    <property type="nucleotide sequence ID" value="NZ_AP025581.1"/>
</dbReference>
<reference evidence="2" key="1">
    <citation type="submission" date="2022-01" db="EMBL/GenBank/DDBJ databases">
        <title>Novel bile acid biosynthetic pathways are enriched in the microbiome of centenarians.</title>
        <authorList>
            <person name="Sato Y."/>
            <person name="Atarashi K."/>
            <person name="Plichta R.D."/>
            <person name="Arai Y."/>
            <person name="Sasajima S."/>
            <person name="Kearney M.S."/>
            <person name="Suda W."/>
            <person name="Takeshita K."/>
            <person name="Sasaki T."/>
            <person name="Okamoto S."/>
            <person name="Skelly N.A."/>
            <person name="Okamura Y."/>
            <person name="Vlamakis H."/>
            <person name="Li Y."/>
            <person name="Tanoue T."/>
            <person name="Takei H."/>
            <person name="Nittono H."/>
            <person name="Narushima S."/>
            <person name="Irie J."/>
            <person name="Itoh H."/>
            <person name="Moriya K."/>
            <person name="Sugiura Y."/>
            <person name="Suematsu M."/>
            <person name="Moritoki N."/>
            <person name="Shibata S."/>
            <person name="Littman R.D."/>
            <person name="Fischbach A.M."/>
            <person name="Uwamino Y."/>
            <person name="Inoue T."/>
            <person name="Honda A."/>
            <person name="Hattori M."/>
            <person name="Murai T."/>
            <person name="Xavier J.R."/>
            <person name="Hirose N."/>
            <person name="Honda K."/>
        </authorList>
    </citation>
    <scope>NUCLEOTIDE SEQUENCE</scope>
    <source>
        <strain evidence="2">CE91-St16</strain>
    </source>
</reference>
<dbReference type="PANTHER" id="PTHR41773:SF1">
    <property type="entry name" value="RELA_SPOT DOMAIN-CONTAINING PROTEIN"/>
    <property type="match status" value="1"/>
</dbReference>
<dbReference type="InterPro" id="IPR043519">
    <property type="entry name" value="NT_sf"/>
</dbReference>
<protein>
    <recommendedName>
        <fullName evidence="1">RelA/SpoT domain-containing protein</fullName>
    </recommendedName>
</protein>
<dbReference type="SMART" id="SM00954">
    <property type="entry name" value="RelA_SpoT"/>
    <property type="match status" value="1"/>
</dbReference>
<accession>A0AA37P3V7</accession>
<dbReference type="CDD" id="cd05399">
    <property type="entry name" value="NT_Rel-Spo_like"/>
    <property type="match status" value="1"/>
</dbReference>
<dbReference type="PANTHER" id="PTHR41773">
    <property type="entry name" value="GTP PYROPHOSPHATASE-RELATED"/>
    <property type="match status" value="1"/>
</dbReference>
<evidence type="ECO:0000313" key="2">
    <source>
        <dbReference type="EMBL" id="GKI18683.1"/>
    </source>
</evidence>
<dbReference type="SUPFAM" id="SSF81301">
    <property type="entry name" value="Nucleotidyltransferase"/>
    <property type="match status" value="1"/>
</dbReference>
<name>A0AA37P3V7_9BACT</name>
<sequence length="304" mass="36395">MEQIDLNIIRNRVQKVLDEKLQRTGLYYRIFSRTKSYHSIKAKLTKKAQDYRAENKKMQDIIGVRIIMYFFEDVGIIHEYLKHQSNYVDESIDTPKANIFEPVRLNLIFRLPEDETKILYDTLKFSPLSNQCELIDNTYEIQLRTVLSEGWHEVEHDLRYKFKEEKWWKYCCEDSRMLNGLYATLETSERAMSHLFRSIAHKNYKNRDWSAMIRNHFCIKLSSFSLEKSFEDIFERKEELPRQIFKISRNELIEKILLIPITFPLNMTNLILLTNRCFIHDEDLKALETSAQSQALDKIMETLA</sequence>
<comment type="caution">
    <text evidence="2">The sequence shown here is derived from an EMBL/GenBank/DDBJ whole genome shotgun (WGS) entry which is preliminary data.</text>
</comment>